<proteinExistence type="predicted"/>
<keyword evidence="1" id="KW-1133">Transmembrane helix</keyword>
<comment type="caution">
    <text evidence="2">The sequence shown here is derived from an EMBL/GenBank/DDBJ whole genome shotgun (WGS) entry which is preliminary data.</text>
</comment>
<evidence type="ECO:0000313" key="2">
    <source>
        <dbReference type="EMBL" id="KKW69515.1"/>
    </source>
</evidence>
<feature type="transmembrane region" description="Helical" evidence="1">
    <location>
        <begin position="98"/>
        <end position="120"/>
    </location>
</feature>
<gene>
    <name evidence="2" type="ORF">VN93_2890</name>
</gene>
<dbReference type="Proteomes" id="UP000034513">
    <property type="component" value="Unassembled WGS sequence"/>
</dbReference>
<protein>
    <submittedName>
        <fullName evidence="2">MFS transporter, metabolite:H+ symporter (MHS) family protein</fullName>
    </submittedName>
</protein>
<keyword evidence="1" id="KW-0472">Membrane</keyword>
<keyword evidence="1" id="KW-0812">Transmembrane</keyword>
<accession>A0ABR5EC55</accession>
<feature type="transmembrane region" description="Helical" evidence="1">
    <location>
        <begin position="45"/>
        <end position="64"/>
    </location>
</feature>
<keyword evidence="3" id="KW-1185">Reference proteome</keyword>
<dbReference type="InterPro" id="IPR036259">
    <property type="entry name" value="MFS_trans_sf"/>
</dbReference>
<sequence length="129" mass="14434">MTQFFNGQKILFINRILFDDAFITVVEVIFFSVYLKLSFSDFSSIMGLCLLISLLVQIPTGYLSDKFDRKLMLVLGNGAEIVCLITLLFLPSLIKGSLFIPVLIIEIIRTGMLALASGNFEVFDVILKS</sequence>
<feature type="transmembrane region" description="Helical" evidence="1">
    <location>
        <begin position="21"/>
        <end position="39"/>
    </location>
</feature>
<evidence type="ECO:0000313" key="3">
    <source>
        <dbReference type="Proteomes" id="UP000034513"/>
    </source>
</evidence>
<dbReference type="EMBL" id="LAVW01000170">
    <property type="protein sequence ID" value="KKW69515.1"/>
    <property type="molecule type" value="Genomic_DNA"/>
</dbReference>
<reference evidence="2 3" key="1">
    <citation type="submission" date="2015-04" db="EMBL/GenBank/DDBJ databases">
        <title>Evaluation of non-dairy Lactococcus lactis with potential dairy applications reveals extensive phenotype-genotype disparity.</title>
        <authorList>
            <person name="Cavanagh D."/>
            <person name="Casey A."/>
            <person name="Altermann E."/>
            <person name="Cotter P."/>
            <person name="Fitzgerald G.F."/>
            <person name="McAuliffe O."/>
        </authorList>
    </citation>
    <scope>NUCLEOTIDE SEQUENCE [LARGE SCALE GENOMIC DNA]</scope>
    <source>
        <strain evidence="2 3">DPC6856</strain>
    </source>
</reference>
<feature type="transmembrane region" description="Helical" evidence="1">
    <location>
        <begin position="71"/>
        <end position="92"/>
    </location>
</feature>
<organism evidence="2 3">
    <name type="scientific">Lactococcus lactis subsp. cremoris</name>
    <name type="common">Streptococcus cremoris</name>
    <dbReference type="NCBI Taxonomy" id="1359"/>
    <lineage>
        <taxon>Bacteria</taxon>
        <taxon>Bacillati</taxon>
        <taxon>Bacillota</taxon>
        <taxon>Bacilli</taxon>
        <taxon>Lactobacillales</taxon>
        <taxon>Streptococcaceae</taxon>
        <taxon>Lactococcus</taxon>
    </lineage>
</organism>
<name>A0ABR5EC55_LACLC</name>
<dbReference type="RefSeq" id="WP_242933927.1">
    <property type="nucleotide sequence ID" value="NZ_LAVW01000170.1"/>
</dbReference>
<evidence type="ECO:0000256" key="1">
    <source>
        <dbReference type="SAM" id="Phobius"/>
    </source>
</evidence>
<dbReference type="SUPFAM" id="SSF103473">
    <property type="entry name" value="MFS general substrate transporter"/>
    <property type="match status" value="1"/>
</dbReference>
<dbReference type="Gene3D" id="1.20.1250.20">
    <property type="entry name" value="MFS general substrate transporter like domains"/>
    <property type="match status" value="1"/>
</dbReference>